<proteinExistence type="predicted"/>
<evidence type="ECO:0000313" key="4">
    <source>
        <dbReference type="Proteomes" id="UP000244338"/>
    </source>
</evidence>
<sequence>MWPPAQQIFGTTSLSLYDWFMSLGYAVLPFIVVGLTRFFLDHMRKMSRERA</sequence>
<accession>A0A2R6XXE9</accession>
<protein>
    <submittedName>
        <fullName evidence="3">Cation-transporting ATPase</fullName>
    </submittedName>
</protein>
<keyword evidence="1" id="KW-1133">Transmembrane helix</keyword>
<reference evidence="4" key="1">
    <citation type="journal article" date="2018" name="Sci. Rep.">
        <title>Lignite coal burning seam in the remote Altai Mountains harbors a hydrogen-driven thermophilic microbial community.</title>
        <authorList>
            <person name="Kadnikov V.V."/>
            <person name="Mardanov A.V."/>
            <person name="Ivasenko D.A."/>
            <person name="Antsiferov D.V."/>
            <person name="Beletsky A.V."/>
            <person name="Karnachuk O.V."/>
            <person name="Ravin N.V."/>
        </authorList>
    </citation>
    <scope>NUCLEOTIDE SEQUENCE [LARGE SCALE GENOMIC DNA]</scope>
</reference>
<dbReference type="Pfam" id="PF00689">
    <property type="entry name" value="Cation_ATPase_C"/>
    <property type="match status" value="1"/>
</dbReference>
<dbReference type="AlphaFoldDB" id="A0A2R6XXE9"/>
<dbReference type="Gene3D" id="1.20.1110.10">
    <property type="entry name" value="Calcium-transporting ATPase, transmembrane domain"/>
    <property type="match status" value="1"/>
</dbReference>
<dbReference type="InterPro" id="IPR006068">
    <property type="entry name" value="ATPase_P-typ_cation-transptr_C"/>
</dbReference>
<evidence type="ECO:0000259" key="2">
    <source>
        <dbReference type="Pfam" id="PF00689"/>
    </source>
</evidence>
<name>A0A2R6XXE9_9BACL</name>
<dbReference type="SUPFAM" id="SSF81665">
    <property type="entry name" value="Calcium ATPase, transmembrane domain M"/>
    <property type="match status" value="1"/>
</dbReference>
<evidence type="ECO:0000256" key="1">
    <source>
        <dbReference type="SAM" id="Phobius"/>
    </source>
</evidence>
<comment type="caution">
    <text evidence="3">The sequence shown here is derived from an EMBL/GenBank/DDBJ whole genome shotgun (WGS) entry which is preliminary data.</text>
</comment>
<gene>
    <name evidence="3" type="ORF">BSOLF_0320</name>
</gene>
<keyword evidence="1" id="KW-0472">Membrane</keyword>
<feature type="transmembrane region" description="Helical" evidence="1">
    <location>
        <begin position="20"/>
        <end position="40"/>
    </location>
</feature>
<organism evidence="3 4">
    <name type="scientific">Candidatus Carbonibacillus altaicus</name>
    <dbReference type="NCBI Taxonomy" id="2163959"/>
    <lineage>
        <taxon>Bacteria</taxon>
        <taxon>Bacillati</taxon>
        <taxon>Bacillota</taxon>
        <taxon>Bacilli</taxon>
        <taxon>Bacillales</taxon>
        <taxon>Candidatus Carbonibacillus</taxon>
    </lineage>
</organism>
<evidence type="ECO:0000313" key="3">
    <source>
        <dbReference type="EMBL" id="PTQ55104.1"/>
    </source>
</evidence>
<feature type="domain" description="Cation-transporting P-type ATPase C-terminal" evidence="2">
    <location>
        <begin position="2"/>
        <end position="39"/>
    </location>
</feature>
<dbReference type="EMBL" id="PEBX01000194">
    <property type="protein sequence ID" value="PTQ55104.1"/>
    <property type="molecule type" value="Genomic_DNA"/>
</dbReference>
<keyword evidence="1" id="KW-0812">Transmembrane</keyword>
<dbReference type="Proteomes" id="UP000244338">
    <property type="component" value="Unassembled WGS sequence"/>
</dbReference>
<dbReference type="InterPro" id="IPR023298">
    <property type="entry name" value="ATPase_P-typ_TM_dom_sf"/>
</dbReference>